<evidence type="ECO:0000313" key="2">
    <source>
        <dbReference type="EMBL" id="MBE9463527.1"/>
    </source>
</evidence>
<dbReference type="EMBL" id="JACYGY010000001">
    <property type="protein sequence ID" value="MBE9463527.1"/>
    <property type="molecule type" value="Genomic_DNA"/>
</dbReference>
<reference evidence="3" key="1">
    <citation type="submission" date="2023-07" db="EMBL/GenBank/DDBJ databases">
        <title>Dyadobacter sp. nov 'subterranea' isolated from contaminted grondwater.</title>
        <authorList>
            <person name="Szabo I."/>
            <person name="Al-Omari J."/>
            <person name="Szerdahelyi S.G."/>
            <person name="Rado J."/>
        </authorList>
    </citation>
    <scope>NUCLEOTIDE SEQUENCE [LARGE SCALE GENOMIC DNA]</scope>
    <source>
        <strain evidence="3">UP-52</strain>
    </source>
</reference>
<gene>
    <name evidence="2" type="ORF">IEE83_16690</name>
</gene>
<feature type="region of interest" description="Disordered" evidence="1">
    <location>
        <begin position="24"/>
        <end position="45"/>
    </location>
</feature>
<protein>
    <submittedName>
        <fullName evidence="2">Uncharacterized protein</fullName>
    </submittedName>
</protein>
<organism evidence="2 3">
    <name type="scientific">Dyadobacter subterraneus</name>
    <dbReference type="NCBI Taxonomy" id="2773304"/>
    <lineage>
        <taxon>Bacteria</taxon>
        <taxon>Pseudomonadati</taxon>
        <taxon>Bacteroidota</taxon>
        <taxon>Cytophagia</taxon>
        <taxon>Cytophagales</taxon>
        <taxon>Spirosomataceae</taxon>
        <taxon>Dyadobacter</taxon>
    </lineage>
</organism>
<evidence type="ECO:0000313" key="3">
    <source>
        <dbReference type="Proteomes" id="UP000634134"/>
    </source>
</evidence>
<keyword evidence="3" id="KW-1185">Reference proteome</keyword>
<sequence length="45" mass="4890">MQSKSTTSASVSKRLVLKKERITSLSAKNSAQQSKDNTGMTSFLL</sequence>
<proteinExistence type="predicted"/>
<comment type="caution">
    <text evidence="2">The sequence shown here is derived from an EMBL/GenBank/DDBJ whole genome shotgun (WGS) entry which is preliminary data.</text>
</comment>
<evidence type="ECO:0000256" key="1">
    <source>
        <dbReference type="SAM" id="MobiDB-lite"/>
    </source>
</evidence>
<name>A0ABR9WDG5_9BACT</name>
<dbReference type="RefSeq" id="WP_194121653.1">
    <property type="nucleotide sequence ID" value="NZ_JBHSRU010000009.1"/>
</dbReference>
<accession>A0ABR9WDG5</accession>
<dbReference type="Proteomes" id="UP000634134">
    <property type="component" value="Unassembled WGS sequence"/>
</dbReference>